<protein>
    <submittedName>
        <fullName evidence="2">Uncharacterized protein</fullName>
    </submittedName>
</protein>
<dbReference type="Proteomes" id="UP000799438">
    <property type="component" value="Unassembled WGS sequence"/>
</dbReference>
<gene>
    <name evidence="2" type="ORF">K452DRAFT_299146</name>
</gene>
<reference evidence="2" key="1">
    <citation type="journal article" date="2020" name="Stud. Mycol.">
        <title>101 Dothideomycetes genomes: a test case for predicting lifestyles and emergence of pathogens.</title>
        <authorList>
            <person name="Haridas S."/>
            <person name="Albert R."/>
            <person name="Binder M."/>
            <person name="Bloem J."/>
            <person name="Labutti K."/>
            <person name="Salamov A."/>
            <person name="Andreopoulos B."/>
            <person name="Baker S."/>
            <person name="Barry K."/>
            <person name="Bills G."/>
            <person name="Bluhm B."/>
            <person name="Cannon C."/>
            <person name="Castanera R."/>
            <person name="Culley D."/>
            <person name="Daum C."/>
            <person name="Ezra D."/>
            <person name="Gonzalez J."/>
            <person name="Henrissat B."/>
            <person name="Kuo A."/>
            <person name="Liang C."/>
            <person name="Lipzen A."/>
            <person name="Lutzoni F."/>
            <person name="Magnuson J."/>
            <person name="Mondo S."/>
            <person name="Nolan M."/>
            <person name="Ohm R."/>
            <person name="Pangilinan J."/>
            <person name="Park H.-J."/>
            <person name="Ramirez L."/>
            <person name="Alfaro M."/>
            <person name="Sun H."/>
            <person name="Tritt A."/>
            <person name="Yoshinaga Y."/>
            <person name="Zwiers L.-H."/>
            <person name="Turgeon B."/>
            <person name="Goodwin S."/>
            <person name="Spatafora J."/>
            <person name="Crous P."/>
            <person name="Grigoriev I."/>
        </authorList>
    </citation>
    <scope>NUCLEOTIDE SEQUENCE</scope>
    <source>
        <strain evidence="2">CBS 121167</strain>
    </source>
</reference>
<dbReference type="GeneID" id="54299690"/>
<evidence type="ECO:0000313" key="2">
    <source>
        <dbReference type="EMBL" id="KAF2141102.1"/>
    </source>
</evidence>
<dbReference type="AlphaFoldDB" id="A0A6A6BA01"/>
<dbReference type="EMBL" id="ML995488">
    <property type="protein sequence ID" value="KAF2141102.1"/>
    <property type="molecule type" value="Genomic_DNA"/>
</dbReference>
<feature type="region of interest" description="Disordered" evidence="1">
    <location>
        <begin position="207"/>
        <end position="226"/>
    </location>
</feature>
<feature type="region of interest" description="Disordered" evidence="1">
    <location>
        <begin position="1"/>
        <end position="23"/>
    </location>
</feature>
<proteinExistence type="predicted"/>
<sequence length="581" mass="64877">MEDGNNAQDEMMEQEHSQHDDSKQTIHELLMSHTKWNPDLQYSISGDAAKPFLRTSAQNFVRSSHRWFSDRGVSAALYKGPDFDERGPIVVADSPMAAIGLIYRLLPEDTLPAESWDKMISSLPVEIHKNGSSITETRPQGHFAIREAEGQRPEAEQALATSGHRTRTLASPSIQSSDLGGNRILGTGPTPAKRRLLLRLGTGGTVTAANTNGETTISGNESAKEDGTTTTEIQQHGAEGFSTTPDRGALNFNAQTTQAEDMIRSSDPVQQAPAPFPNQQIPSPTLRQPETGKRSLKRSYTQMKSEGARTIKWSENDQPFRAAVRENSKIHLTTMDDCQTKLLVEKAKAVASKDAFIDFGFIITNWRDHGSLVDPPPVNSPSRLNHVYQMVSQTEGKNGIPCFEYRLACALFGHGCQFDEENFMDENDNYSSTTAGEAKRHIFWEVHPELTNDGRLPAVQHKRAWKNFLRRWANARRWGKLASKLGWGAFFVLSQNRLRSRWVQTLSNTEFDIWTSVVLQCHHPILEACKRLVESLVSVPKDLLTIAAPTHKLRLESELLPDDDAADEVKVRLLEFDSANE</sequence>
<feature type="region of interest" description="Disordered" evidence="1">
    <location>
        <begin position="161"/>
        <end position="184"/>
    </location>
</feature>
<accession>A0A6A6BA01</accession>
<feature type="compositionally biased region" description="Basic and acidic residues" evidence="1">
    <location>
        <begin position="13"/>
        <end position="23"/>
    </location>
</feature>
<evidence type="ECO:0000313" key="3">
    <source>
        <dbReference type="Proteomes" id="UP000799438"/>
    </source>
</evidence>
<keyword evidence="3" id="KW-1185">Reference proteome</keyword>
<name>A0A6A6BA01_9PEZI</name>
<feature type="compositionally biased region" description="Polar residues" evidence="1">
    <location>
        <begin position="168"/>
        <end position="179"/>
    </location>
</feature>
<feature type="compositionally biased region" description="Low complexity" evidence="1">
    <location>
        <begin position="207"/>
        <end position="216"/>
    </location>
</feature>
<feature type="region of interest" description="Disordered" evidence="1">
    <location>
        <begin position="268"/>
        <end position="296"/>
    </location>
</feature>
<evidence type="ECO:0000256" key="1">
    <source>
        <dbReference type="SAM" id="MobiDB-lite"/>
    </source>
</evidence>
<feature type="compositionally biased region" description="Polar residues" evidence="1">
    <location>
        <begin position="277"/>
        <end position="288"/>
    </location>
</feature>
<organism evidence="2 3">
    <name type="scientific">Aplosporella prunicola CBS 121167</name>
    <dbReference type="NCBI Taxonomy" id="1176127"/>
    <lineage>
        <taxon>Eukaryota</taxon>
        <taxon>Fungi</taxon>
        <taxon>Dikarya</taxon>
        <taxon>Ascomycota</taxon>
        <taxon>Pezizomycotina</taxon>
        <taxon>Dothideomycetes</taxon>
        <taxon>Dothideomycetes incertae sedis</taxon>
        <taxon>Botryosphaeriales</taxon>
        <taxon>Aplosporellaceae</taxon>
        <taxon>Aplosporella</taxon>
    </lineage>
</organism>
<dbReference type="RefSeq" id="XP_033396815.1">
    <property type="nucleotide sequence ID" value="XM_033542193.1"/>
</dbReference>